<comment type="caution">
    <text evidence="4">The sequence shown here is derived from an EMBL/GenBank/DDBJ whole genome shotgun (WGS) entry which is preliminary data.</text>
</comment>
<reference evidence="4 5" key="1">
    <citation type="journal article" date="2024" name="Int. J. Syst. Evol. Microbiol.">
        <title>Clostridium omnivorum sp. nov., isolated from anoxic soil under the treatment of reductive soil disinfestation.</title>
        <authorList>
            <person name="Ueki A."/>
            <person name="Tonouchi A."/>
            <person name="Kaku N."/>
            <person name="Honma S."/>
            <person name="Ueki K."/>
        </authorList>
    </citation>
    <scope>NUCLEOTIDE SEQUENCE [LARGE SCALE GENOMIC DNA]</scope>
    <source>
        <strain evidence="4 5">E14</strain>
    </source>
</reference>
<keyword evidence="3" id="KW-0812">Transmembrane</keyword>
<dbReference type="PIRSF" id="PIRSF005690">
    <property type="entry name" value="GerBA"/>
    <property type="match status" value="1"/>
</dbReference>
<name>A0ABQ5N467_9CLOT</name>
<dbReference type="RefSeq" id="WP_264849256.1">
    <property type="nucleotide sequence ID" value="NZ_BRXR01000001.1"/>
</dbReference>
<dbReference type="InterPro" id="IPR004995">
    <property type="entry name" value="Spore_Ger"/>
</dbReference>
<organism evidence="4 5">
    <name type="scientific">Clostridium omnivorum</name>
    <dbReference type="NCBI Taxonomy" id="1604902"/>
    <lineage>
        <taxon>Bacteria</taxon>
        <taxon>Bacillati</taxon>
        <taxon>Bacillota</taxon>
        <taxon>Clostridia</taxon>
        <taxon>Eubacteriales</taxon>
        <taxon>Clostridiaceae</taxon>
        <taxon>Clostridium</taxon>
    </lineage>
</organism>
<accession>A0ABQ5N467</accession>
<evidence type="ECO:0000256" key="3">
    <source>
        <dbReference type="SAM" id="Phobius"/>
    </source>
</evidence>
<feature type="transmembrane region" description="Helical" evidence="3">
    <location>
        <begin position="259"/>
        <end position="292"/>
    </location>
</feature>
<keyword evidence="3" id="KW-1133">Transmembrane helix</keyword>
<evidence type="ECO:0000256" key="1">
    <source>
        <dbReference type="ARBA" id="ARBA00005278"/>
    </source>
</evidence>
<sequence length="450" mass="50658">MFMDGNIARIQADIENFLRSKANGRTLNLGNNFKLYYIKTQVDTSFITRDIQQVYFSNNIDFDKYFQTMVSPIDKNENMYSIGTGLVKGDIIAIYNNQLVRIIGAQKVQSRGVPDIEREASFEGGAEGFNEVITTNLNLVSHYYRSPSLTTKNYTVGKKGHNNLVVVYDSAYVDKELLKEIMKRLSGIDADMVQSLNGLQQLLWKHQLLIPRMLVTQRPDRVTDYISKGKIAIFLDGTPTSLILPVSFHDFMKTVDDEYLLPVPAVFLIILRYLALLLSITMPSAYVAIISYNPEVVRVQLALSISSSRIGVPYPSFIEVLIMLILMEFLVESSLRLPKTIGQTATTVGGLILGQAAIQAHLVSNIMIIIVSTVAISNFMIPVISMNLAVRVIKYILLILVSFTGVYGLYLGMYCLVYYVASIHTFNLAYFNPVEKIGEGRIKLMHRREQ</sequence>
<evidence type="ECO:0000256" key="2">
    <source>
        <dbReference type="ARBA" id="ARBA00023136"/>
    </source>
</evidence>
<keyword evidence="5" id="KW-1185">Reference proteome</keyword>
<feature type="transmembrane region" description="Helical" evidence="3">
    <location>
        <begin position="396"/>
        <end position="421"/>
    </location>
</feature>
<dbReference type="PANTHER" id="PTHR22550:SF5">
    <property type="entry name" value="LEUCINE ZIPPER PROTEIN 4"/>
    <property type="match status" value="1"/>
</dbReference>
<dbReference type="Proteomes" id="UP001208567">
    <property type="component" value="Unassembled WGS sequence"/>
</dbReference>
<evidence type="ECO:0000313" key="5">
    <source>
        <dbReference type="Proteomes" id="UP001208567"/>
    </source>
</evidence>
<proteinExistence type="inferred from homology"/>
<dbReference type="Pfam" id="PF03323">
    <property type="entry name" value="GerA"/>
    <property type="match status" value="1"/>
</dbReference>
<dbReference type="PANTHER" id="PTHR22550">
    <property type="entry name" value="SPORE GERMINATION PROTEIN"/>
    <property type="match status" value="1"/>
</dbReference>
<keyword evidence="2 3" id="KW-0472">Membrane</keyword>
<dbReference type="EMBL" id="BRXR01000001">
    <property type="protein sequence ID" value="GLC29985.1"/>
    <property type="molecule type" value="Genomic_DNA"/>
</dbReference>
<feature type="transmembrane region" description="Helical" evidence="3">
    <location>
        <begin position="366"/>
        <end position="384"/>
    </location>
</feature>
<dbReference type="InterPro" id="IPR050768">
    <property type="entry name" value="UPF0353/GerABKA_families"/>
</dbReference>
<comment type="similarity">
    <text evidence="1">Belongs to the GerABKA family.</text>
</comment>
<evidence type="ECO:0000313" key="4">
    <source>
        <dbReference type="EMBL" id="GLC29985.1"/>
    </source>
</evidence>
<gene>
    <name evidence="4" type="primary">gerKA_1</name>
    <name evidence="4" type="ORF">bsdE14_13950</name>
</gene>
<protein>
    <submittedName>
        <fullName evidence="4">Spore germination protein</fullName>
    </submittedName>
</protein>